<evidence type="ECO:0000313" key="2">
    <source>
        <dbReference type="Proteomes" id="UP000622552"/>
    </source>
</evidence>
<name>A0A8J7KSA0_9ACTN</name>
<proteinExistence type="predicted"/>
<dbReference type="Proteomes" id="UP000622552">
    <property type="component" value="Unassembled WGS sequence"/>
</dbReference>
<dbReference type="EMBL" id="JADOUF010000001">
    <property type="protein sequence ID" value="MBG6139392.1"/>
    <property type="molecule type" value="Genomic_DNA"/>
</dbReference>
<reference evidence="1" key="1">
    <citation type="submission" date="2020-11" db="EMBL/GenBank/DDBJ databases">
        <title>Sequencing the genomes of 1000 actinobacteria strains.</title>
        <authorList>
            <person name="Klenk H.-P."/>
        </authorList>
    </citation>
    <scope>NUCLEOTIDE SEQUENCE</scope>
    <source>
        <strain evidence="1">DSM 45356</strain>
    </source>
</reference>
<protein>
    <submittedName>
        <fullName evidence="1">Uncharacterized protein</fullName>
    </submittedName>
</protein>
<keyword evidence="2" id="KW-1185">Reference proteome</keyword>
<dbReference type="AlphaFoldDB" id="A0A8J7KSA0"/>
<evidence type="ECO:0000313" key="1">
    <source>
        <dbReference type="EMBL" id="MBG6139392.1"/>
    </source>
</evidence>
<dbReference type="RefSeq" id="WP_197006056.1">
    <property type="nucleotide sequence ID" value="NZ_BONS01000012.1"/>
</dbReference>
<comment type="caution">
    <text evidence="1">The sequence shown here is derived from an EMBL/GenBank/DDBJ whole genome shotgun (WGS) entry which is preliminary data.</text>
</comment>
<sequence>MANLTEAADAAKLALLRKIADMAAGTRDPSTIHHLADAYAAVLGFDRSPTPATSRPTRQVD</sequence>
<gene>
    <name evidence="1" type="ORF">IW245_005586</name>
</gene>
<organism evidence="1 2">
    <name type="scientific">Longispora fulva</name>
    <dbReference type="NCBI Taxonomy" id="619741"/>
    <lineage>
        <taxon>Bacteria</taxon>
        <taxon>Bacillati</taxon>
        <taxon>Actinomycetota</taxon>
        <taxon>Actinomycetes</taxon>
        <taxon>Micromonosporales</taxon>
        <taxon>Micromonosporaceae</taxon>
        <taxon>Longispora</taxon>
    </lineage>
</organism>
<accession>A0A8J7KSA0</accession>